<dbReference type="EMBL" id="WNWQ01001672">
    <property type="protein sequence ID" value="KAE9961346.1"/>
    <property type="molecule type" value="Genomic_DNA"/>
</dbReference>
<feature type="region of interest" description="Disordered" evidence="1">
    <location>
        <begin position="1"/>
        <end position="78"/>
    </location>
</feature>
<feature type="compositionally biased region" description="Basic and acidic residues" evidence="1">
    <location>
        <begin position="29"/>
        <end position="47"/>
    </location>
</feature>
<dbReference type="Proteomes" id="UP000433883">
    <property type="component" value="Unassembled WGS sequence"/>
</dbReference>
<evidence type="ECO:0000313" key="3">
    <source>
        <dbReference type="Proteomes" id="UP000433883"/>
    </source>
</evidence>
<evidence type="ECO:0000256" key="1">
    <source>
        <dbReference type="SAM" id="MobiDB-lite"/>
    </source>
</evidence>
<feature type="region of interest" description="Disordered" evidence="1">
    <location>
        <begin position="130"/>
        <end position="149"/>
    </location>
</feature>
<feature type="compositionally biased region" description="Polar residues" evidence="1">
    <location>
        <begin position="66"/>
        <end position="78"/>
    </location>
</feature>
<gene>
    <name evidence="2" type="ORF">BLS_002379</name>
</gene>
<evidence type="ECO:0000313" key="2">
    <source>
        <dbReference type="EMBL" id="KAE9961346.1"/>
    </source>
</evidence>
<dbReference type="AlphaFoldDB" id="A0A8H3YKS7"/>
<sequence length="349" mass="38045">MTIELLTKADVTPKKSRKAAKNQSSADASKGKKDIGKKAVKKIEATKGKKVPAKKAPIVIPDNDGTGESSAPLTTQSRETATRWLRLKDDLSSYHLRQPNNNMADSYPNAIPESPIVPTGAEILPITAPRKPFAFDNGGLPKPRSDKRDKEIASLRKELQKTQEELEQSRTHTSNNDGHINELYDSFTAFTLAVVALVQDSLEFQRLVLRPITEADEDLPLSSAITAIESGLTHQTTFRNTFGNALLDLAERHGNYAEVERQLQAKIPGGRYMEFEPEALPPKKRLEMEGLPKYYPNPVALYQAGAVGPPPSPYSQPTFSGLGPTTGGYRPYLAPGALGGRGRGRGGPH</sequence>
<proteinExistence type="predicted"/>
<comment type="caution">
    <text evidence="2">The sequence shown here is derived from an EMBL/GenBank/DDBJ whole genome shotgun (WGS) entry which is preliminary data.</text>
</comment>
<protein>
    <submittedName>
        <fullName evidence="2">Uncharacterized protein</fullName>
    </submittedName>
</protein>
<reference evidence="2 3" key="1">
    <citation type="submission" date="2019-11" db="EMBL/GenBank/DDBJ databases">
        <title>Venturia inaequalis Genome Resource.</title>
        <authorList>
            <person name="Lichtner F.J."/>
        </authorList>
    </citation>
    <scope>NUCLEOTIDE SEQUENCE [LARGE SCALE GENOMIC DNA]</scope>
    <source>
        <strain evidence="2">Bline_iso_100314</strain>
    </source>
</reference>
<organism evidence="2 3">
    <name type="scientific">Venturia inaequalis</name>
    <name type="common">Apple scab fungus</name>
    <dbReference type="NCBI Taxonomy" id="5025"/>
    <lineage>
        <taxon>Eukaryota</taxon>
        <taxon>Fungi</taxon>
        <taxon>Dikarya</taxon>
        <taxon>Ascomycota</taxon>
        <taxon>Pezizomycotina</taxon>
        <taxon>Dothideomycetes</taxon>
        <taxon>Pleosporomycetidae</taxon>
        <taxon>Venturiales</taxon>
        <taxon>Venturiaceae</taxon>
        <taxon>Venturia</taxon>
    </lineage>
</organism>
<accession>A0A8H3YKS7</accession>
<name>A0A8H3YKS7_VENIN</name>